<dbReference type="AlphaFoldDB" id="A0AAV7M1F9"/>
<evidence type="ECO:0000313" key="3">
    <source>
        <dbReference type="EMBL" id="KAJ1097482.1"/>
    </source>
</evidence>
<dbReference type="InterPro" id="IPR031870">
    <property type="entry name" value="ATF7IP_BD"/>
</dbReference>
<gene>
    <name evidence="3" type="ORF">NDU88_002600</name>
</gene>
<evidence type="ECO:0000256" key="1">
    <source>
        <dbReference type="SAM" id="MobiDB-lite"/>
    </source>
</evidence>
<evidence type="ECO:0000259" key="2">
    <source>
        <dbReference type="Pfam" id="PF16788"/>
    </source>
</evidence>
<protein>
    <recommendedName>
        <fullName evidence="2">ATF7-interacting protein protein binding domain-containing protein</fullName>
    </recommendedName>
</protein>
<feature type="domain" description="ATF7-interacting protein protein binding" evidence="2">
    <location>
        <begin position="596"/>
        <end position="712"/>
    </location>
</feature>
<proteinExistence type="predicted"/>
<dbReference type="EMBL" id="JANPWB010000014">
    <property type="protein sequence ID" value="KAJ1097482.1"/>
    <property type="molecule type" value="Genomic_DNA"/>
</dbReference>
<feature type="region of interest" description="Disordered" evidence="1">
    <location>
        <begin position="575"/>
        <end position="596"/>
    </location>
</feature>
<evidence type="ECO:0000313" key="4">
    <source>
        <dbReference type="Proteomes" id="UP001066276"/>
    </source>
</evidence>
<organism evidence="3 4">
    <name type="scientific">Pleurodeles waltl</name>
    <name type="common">Iberian ribbed newt</name>
    <dbReference type="NCBI Taxonomy" id="8319"/>
    <lineage>
        <taxon>Eukaryota</taxon>
        <taxon>Metazoa</taxon>
        <taxon>Chordata</taxon>
        <taxon>Craniata</taxon>
        <taxon>Vertebrata</taxon>
        <taxon>Euteleostomi</taxon>
        <taxon>Amphibia</taxon>
        <taxon>Batrachia</taxon>
        <taxon>Caudata</taxon>
        <taxon>Salamandroidea</taxon>
        <taxon>Salamandridae</taxon>
        <taxon>Pleurodelinae</taxon>
        <taxon>Pleurodeles</taxon>
    </lineage>
</organism>
<comment type="caution">
    <text evidence="3">The sequence shown here is derived from an EMBL/GenBank/DDBJ whole genome shotgun (WGS) entry which is preliminary data.</text>
</comment>
<feature type="region of interest" description="Disordered" evidence="1">
    <location>
        <begin position="945"/>
        <end position="965"/>
    </location>
</feature>
<dbReference type="Pfam" id="PF16788">
    <property type="entry name" value="ATF7IP_BD"/>
    <property type="match status" value="1"/>
</dbReference>
<sequence length="1164" mass="129048">MHNCLQPFERERQLNFKRSSAVRREMEPSSGGKKIFRARKTMNPSSRQQIESLNKLKDILEKERVSKETNKEYKTVPFTKQDDTNCENDLFGQIFKVESKTLLSEEKDVSPNQLKVSVEVLGIDSSVAACSLEKDICHFNHQTAQSLSPSEVKPYTLEKPPLSNVSIENPLIQNILNDIYDQEAGVLSEHSVSTVASKLQDSLSRKLHDMLAQEKKLIATTAPIPLEADCENDDAMMTDRVLPVSEKIVIPLNLSEGDEDEGLLPVLERMNAKVYRNIENQADGAVSLQDLHPSLPDKNPVSQSGGISIPCSVQLPINTLDTDVKREIISIPDDEKVKCLDESKTFPQKDTKDINPVSQSEGVTIPCSVQILNNNTLDTDVKRDIISIPDNEKVKCLDESKTFPQKGTININPVSQSEGVTIPCSVQLTNNSLDTNVKREIISKPDGDKLKCLHESKIYLQQDTMDVDLNNKAFDEPESKTNSDLDGTISLPQKDTLANDLEGKDTAECANKNLSCLDADATSKKETLVDNLNNAALCTYFNESISCQGPEVSSQNIDSSMELVIGSFHRKRLNSGNESSTCKRFKSTDDDSSKSEKINGISEKVKLLINRQLQIFFSDVFDERLEQLTERVKQIQCGQRHEELAAKCLHKLRRFEKNANIAVKSMKELLRQRRMESLTTEPKATVPRDNVLTVQQALLIDRTVPVNEVTTSTTTKACLPLYLQATSSAQFASTVSETTTANAACFAYGHDSSTLKSSMLVSASRNVPGHVDFQKVSSCASRASWNSKQAESGTETVVLDERHESESFSEKVRLKSLTSSIPDGLSRKASTDKGSVLNGKSNYEVSIEEMKKGSGIVIDLTEEESSSKRAVTIKDQDSSLKIQNLHCKQIETTGTKSVWSLKNVNDHKISAFLGMQKLLQSNMSPQRSNLEHLNSSEVTRVLVSTNSNPSHETTKELGQKSFGVSETAAKPKFDKSNYGEIENPNLELKGMQKRSIVPLATHSKNVEKTSQKLALEKRTTVESSAKPISTVLTDSRRAQYMSQVGSVLENKTTSFPSSLTSQEKETTKKSNQAMERCFQPSTLTQPELRVGVKDSLPPQKIDLKLTQVQNPRGIALSWNCAECTRRLTSQTQQRRSAVAAGLGARVTCALALLPLEFPTTHWRP</sequence>
<feature type="compositionally biased region" description="Basic and acidic residues" evidence="1">
    <location>
        <begin position="586"/>
        <end position="596"/>
    </location>
</feature>
<dbReference type="Proteomes" id="UP001066276">
    <property type="component" value="Chromosome 10"/>
</dbReference>
<accession>A0AAV7M1F9</accession>
<keyword evidence="4" id="KW-1185">Reference proteome</keyword>
<reference evidence="3" key="1">
    <citation type="journal article" date="2022" name="bioRxiv">
        <title>Sequencing and chromosome-scale assembly of the giantPleurodeles waltlgenome.</title>
        <authorList>
            <person name="Brown T."/>
            <person name="Elewa A."/>
            <person name="Iarovenko S."/>
            <person name="Subramanian E."/>
            <person name="Araus A.J."/>
            <person name="Petzold A."/>
            <person name="Susuki M."/>
            <person name="Suzuki K.-i.T."/>
            <person name="Hayashi T."/>
            <person name="Toyoda A."/>
            <person name="Oliveira C."/>
            <person name="Osipova E."/>
            <person name="Leigh N.D."/>
            <person name="Simon A."/>
            <person name="Yun M.H."/>
        </authorList>
    </citation>
    <scope>NUCLEOTIDE SEQUENCE</scope>
    <source>
        <strain evidence="3">20211129_DDA</strain>
        <tissue evidence="3">Liver</tissue>
    </source>
</reference>
<name>A0AAV7M1F9_PLEWA</name>